<comment type="subcellular location">
    <subcellularLocation>
        <location evidence="4">Cytoplasm</location>
    </subcellularLocation>
</comment>
<dbReference type="InterPro" id="IPR004029">
    <property type="entry name" value="UreE_N"/>
</dbReference>
<reference evidence="7" key="1">
    <citation type="journal article" date="2019" name="Int. J. Syst. Evol. Microbiol.">
        <title>The Global Catalogue of Microorganisms (GCM) 10K type strain sequencing project: providing services to taxonomists for standard genome sequencing and annotation.</title>
        <authorList>
            <consortium name="The Broad Institute Genomics Platform"/>
            <consortium name="The Broad Institute Genome Sequencing Center for Infectious Disease"/>
            <person name="Wu L."/>
            <person name="Ma J."/>
        </authorList>
    </citation>
    <scope>NUCLEOTIDE SEQUENCE [LARGE SCALE GENOMIC DNA]</scope>
    <source>
        <strain evidence="7">CCUG 61696</strain>
    </source>
</reference>
<evidence type="ECO:0000256" key="4">
    <source>
        <dbReference type="HAMAP-Rule" id="MF_00822"/>
    </source>
</evidence>
<dbReference type="RefSeq" id="WP_378775124.1">
    <property type="nucleotide sequence ID" value="NZ_JBHTMX010000047.1"/>
</dbReference>
<dbReference type="EMBL" id="JBHTMX010000047">
    <property type="protein sequence ID" value="MFD1331890.1"/>
    <property type="molecule type" value="Genomic_DNA"/>
</dbReference>
<comment type="similarity">
    <text evidence="4">Belongs to the UreE family.</text>
</comment>
<comment type="function">
    <text evidence="4">Involved in urease metallocenter assembly. Binds nickel. Probably functions as a nickel donor during metallocenter assembly.</text>
</comment>
<organism evidence="6 7">
    <name type="scientific">Methylopila musalis</name>
    <dbReference type="NCBI Taxonomy" id="1134781"/>
    <lineage>
        <taxon>Bacteria</taxon>
        <taxon>Pseudomonadati</taxon>
        <taxon>Pseudomonadota</taxon>
        <taxon>Alphaproteobacteria</taxon>
        <taxon>Hyphomicrobiales</taxon>
        <taxon>Methylopilaceae</taxon>
        <taxon>Methylopila</taxon>
    </lineage>
</organism>
<protein>
    <recommendedName>
        <fullName evidence="4">Urease accessory protein UreE</fullName>
    </recommendedName>
</protein>
<dbReference type="InterPro" id="IPR036118">
    <property type="entry name" value="UreE_N_sf"/>
</dbReference>
<feature type="domain" description="UreE urease accessory N-terminal" evidence="5">
    <location>
        <begin position="13"/>
        <end position="78"/>
    </location>
</feature>
<accession>A0ABW3Z6I5</accession>
<dbReference type="Gene3D" id="2.60.260.20">
    <property type="entry name" value="Urease metallochaperone UreE, N-terminal domain"/>
    <property type="match status" value="1"/>
</dbReference>
<keyword evidence="1 4" id="KW-0963">Cytoplasm</keyword>
<name>A0ABW3Z6I5_9HYPH</name>
<comment type="caution">
    <text evidence="6">The sequence shown here is derived from an EMBL/GenBank/DDBJ whole genome shotgun (WGS) entry which is preliminary data.</text>
</comment>
<dbReference type="SMART" id="SM00988">
    <property type="entry name" value="UreE_N"/>
    <property type="match status" value="1"/>
</dbReference>
<dbReference type="Proteomes" id="UP001597171">
    <property type="component" value="Unassembled WGS sequence"/>
</dbReference>
<gene>
    <name evidence="4 6" type="primary">ureE</name>
    <name evidence="6" type="ORF">ACFQ4O_07735</name>
</gene>
<evidence type="ECO:0000259" key="5">
    <source>
        <dbReference type="SMART" id="SM00988"/>
    </source>
</evidence>
<dbReference type="NCBIfam" id="NF009752">
    <property type="entry name" value="PRK13261.1-2"/>
    <property type="match status" value="1"/>
</dbReference>
<proteinExistence type="inferred from homology"/>
<evidence type="ECO:0000313" key="6">
    <source>
        <dbReference type="EMBL" id="MFD1331890.1"/>
    </source>
</evidence>
<dbReference type="HAMAP" id="MF_00822">
    <property type="entry name" value="UreE"/>
    <property type="match status" value="1"/>
</dbReference>
<dbReference type="SUPFAM" id="SSF69287">
    <property type="entry name" value="Urease metallochaperone UreE, N-terminal domain"/>
    <property type="match status" value="1"/>
</dbReference>
<keyword evidence="7" id="KW-1185">Reference proteome</keyword>
<evidence type="ECO:0000256" key="3">
    <source>
        <dbReference type="ARBA" id="ARBA00023186"/>
    </source>
</evidence>
<dbReference type="Pfam" id="PF02814">
    <property type="entry name" value="UreE_N"/>
    <property type="match status" value="1"/>
</dbReference>
<evidence type="ECO:0000313" key="7">
    <source>
        <dbReference type="Proteomes" id="UP001597171"/>
    </source>
</evidence>
<evidence type="ECO:0000256" key="2">
    <source>
        <dbReference type="ARBA" id="ARBA00022596"/>
    </source>
</evidence>
<keyword evidence="3 4" id="KW-0143">Chaperone</keyword>
<sequence length="154" mass="17522">MLHIDRVVGDRAEPALHRRLHHLEHHDAVDEIVIPRADMDRRRLRVTTPKGEDVAIALPRDQKLFDGAVLFLDEERAIVVRAEVERWLRLQPSSIAEGIELGYHAGNLHWRVRFEGESLLIALEGPAETYYARLDNLFAGRRIRSTLLTGPAAA</sequence>
<keyword evidence="2 4" id="KW-0533">Nickel</keyword>
<evidence type="ECO:0000256" key="1">
    <source>
        <dbReference type="ARBA" id="ARBA00022490"/>
    </source>
</evidence>
<dbReference type="InterPro" id="IPR012406">
    <property type="entry name" value="UreE"/>
</dbReference>